<proteinExistence type="predicted"/>
<keyword evidence="6" id="KW-1185">Reference proteome</keyword>
<evidence type="ECO:0000313" key="6">
    <source>
        <dbReference type="Proteomes" id="UP000291189"/>
    </source>
</evidence>
<dbReference type="OrthoDB" id="3778086at2"/>
<dbReference type="GO" id="GO:0006950">
    <property type="term" value="P:response to stress"/>
    <property type="evidence" value="ECO:0007669"/>
    <property type="project" value="TreeGrafter"/>
</dbReference>
<dbReference type="AlphaFoldDB" id="A0A4Q5J7U3"/>
<dbReference type="Proteomes" id="UP000291189">
    <property type="component" value="Unassembled WGS sequence"/>
</dbReference>
<gene>
    <name evidence="5" type="ORF">ETU37_04850</name>
</gene>
<protein>
    <submittedName>
        <fullName evidence="5">MarR family transcriptional regulator</fullName>
    </submittedName>
</protein>
<keyword evidence="3" id="KW-0804">Transcription</keyword>
<reference evidence="5 6" key="1">
    <citation type="submission" date="2019-01" db="EMBL/GenBank/DDBJ databases">
        <title>Nocardioides guangzhouensis sp. nov., an actinobacterium isolated from soil.</title>
        <authorList>
            <person name="Fu Y."/>
            <person name="Cai Y."/>
            <person name="Lin Z."/>
            <person name="Chen P."/>
        </authorList>
    </citation>
    <scope>NUCLEOTIDE SEQUENCE [LARGE SCALE GENOMIC DNA]</scope>
    <source>
        <strain evidence="5 6">NBRC 105384</strain>
    </source>
</reference>
<keyword evidence="2" id="KW-0238">DNA-binding</keyword>
<dbReference type="GO" id="GO:0003700">
    <property type="term" value="F:DNA-binding transcription factor activity"/>
    <property type="evidence" value="ECO:0007669"/>
    <property type="project" value="InterPro"/>
</dbReference>
<comment type="caution">
    <text evidence="5">The sequence shown here is derived from an EMBL/GenBank/DDBJ whole genome shotgun (WGS) entry which is preliminary data.</text>
</comment>
<name>A0A4Q5J7U3_9ACTN</name>
<evidence type="ECO:0000256" key="2">
    <source>
        <dbReference type="ARBA" id="ARBA00023125"/>
    </source>
</evidence>
<feature type="domain" description="HTH marR-type" evidence="4">
    <location>
        <begin position="27"/>
        <end position="155"/>
    </location>
</feature>
<evidence type="ECO:0000256" key="3">
    <source>
        <dbReference type="ARBA" id="ARBA00023163"/>
    </source>
</evidence>
<dbReference type="PANTHER" id="PTHR33164">
    <property type="entry name" value="TRANSCRIPTIONAL REGULATOR, MARR FAMILY"/>
    <property type="match status" value="1"/>
</dbReference>
<dbReference type="InterPro" id="IPR036390">
    <property type="entry name" value="WH_DNA-bd_sf"/>
</dbReference>
<organism evidence="5 6">
    <name type="scientific">Nocardioides iriomotensis</name>
    <dbReference type="NCBI Taxonomy" id="715784"/>
    <lineage>
        <taxon>Bacteria</taxon>
        <taxon>Bacillati</taxon>
        <taxon>Actinomycetota</taxon>
        <taxon>Actinomycetes</taxon>
        <taxon>Propionibacteriales</taxon>
        <taxon>Nocardioidaceae</taxon>
        <taxon>Nocardioides</taxon>
    </lineage>
</organism>
<dbReference type="PANTHER" id="PTHR33164:SF57">
    <property type="entry name" value="MARR-FAMILY TRANSCRIPTIONAL REGULATOR"/>
    <property type="match status" value="1"/>
</dbReference>
<accession>A0A4Q5J7U3</accession>
<dbReference type="Gene3D" id="1.10.10.10">
    <property type="entry name" value="Winged helix-like DNA-binding domain superfamily/Winged helix DNA-binding domain"/>
    <property type="match status" value="1"/>
</dbReference>
<dbReference type="InterPro" id="IPR000835">
    <property type="entry name" value="HTH_MarR-typ"/>
</dbReference>
<dbReference type="InterPro" id="IPR011991">
    <property type="entry name" value="ArsR-like_HTH"/>
</dbReference>
<dbReference type="InterPro" id="IPR023187">
    <property type="entry name" value="Tscrpt_reg_MarR-type_CS"/>
</dbReference>
<dbReference type="SUPFAM" id="SSF46785">
    <property type="entry name" value="Winged helix' DNA-binding domain"/>
    <property type="match status" value="1"/>
</dbReference>
<dbReference type="EMBL" id="SDPU01000013">
    <property type="protein sequence ID" value="RYU13859.1"/>
    <property type="molecule type" value="Genomic_DNA"/>
</dbReference>
<dbReference type="GO" id="GO:0003677">
    <property type="term" value="F:DNA binding"/>
    <property type="evidence" value="ECO:0007669"/>
    <property type="project" value="UniProtKB-KW"/>
</dbReference>
<dbReference type="SMART" id="SM00347">
    <property type="entry name" value="HTH_MARR"/>
    <property type="match status" value="1"/>
</dbReference>
<dbReference type="Pfam" id="PF01047">
    <property type="entry name" value="MarR"/>
    <property type="match status" value="1"/>
</dbReference>
<sequence length="164" mass="17826">MQSSTPLAEAATPAAVTDRVPEPATVEDALMAAMARMGKRLRQRTAGDDVDFPTFILLKTVAHLGPMRLSALAAELSLDASTVSRHVKSLEDAGLLERTTDPDDGRAFQVALSPAGTARIEAAGARRRELIGSLLADWNDQDREDMRRLLHQLTLSLETQEHTK</sequence>
<evidence type="ECO:0000259" key="4">
    <source>
        <dbReference type="PROSITE" id="PS50995"/>
    </source>
</evidence>
<dbReference type="InterPro" id="IPR039422">
    <property type="entry name" value="MarR/SlyA-like"/>
</dbReference>
<dbReference type="PROSITE" id="PS01117">
    <property type="entry name" value="HTH_MARR_1"/>
    <property type="match status" value="1"/>
</dbReference>
<dbReference type="PROSITE" id="PS50995">
    <property type="entry name" value="HTH_MARR_2"/>
    <property type="match status" value="1"/>
</dbReference>
<dbReference type="CDD" id="cd00090">
    <property type="entry name" value="HTH_ARSR"/>
    <property type="match status" value="1"/>
</dbReference>
<dbReference type="RefSeq" id="WP_129985890.1">
    <property type="nucleotide sequence ID" value="NZ_SDPU01000013.1"/>
</dbReference>
<evidence type="ECO:0000313" key="5">
    <source>
        <dbReference type="EMBL" id="RYU13859.1"/>
    </source>
</evidence>
<evidence type="ECO:0000256" key="1">
    <source>
        <dbReference type="ARBA" id="ARBA00023015"/>
    </source>
</evidence>
<keyword evidence="1" id="KW-0805">Transcription regulation</keyword>
<dbReference type="PRINTS" id="PR00598">
    <property type="entry name" value="HTHMARR"/>
</dbReference>
<dbReference type="InterPro" id="IPR036388">
    <property type="entry name" value="WH-like_DNA-bd_sf"/>
</dbReference>